<sequence length="337" mass="37851">MQRRYSGANAADLQATEPRNRRNSATVGPPPVISRTSWTSRAIRTALSMLLTFFFMMEVSYHRGCTVSDAYSRATSQIGEVTLSVLADTGVTHWLAFGSLSEALLLANTPVAPLEPSVLAAAQVAKEMGRPSGIDYHVSTVEVAVDMGDLEWTDFWQVVTGLEAKGMHVMYDASKRLMQVYGRIEHPTQSWSEKAFPGTEPTTYGPGLPHADVWFLKRERHAFTTPERLPERTYAEDDILPLRETTFLGRVVAVPQRSQRIAMQEHAVTLAQGYKAKSRAQCIDEWMVGVSFYEATLDKFTWWVVATIVFVPMYAIVKDVVRRCHASKMYLDQEHKV</sequence>
<dbReference type="OrthoDB" id="60719at2759"/>
<feature type="transmembrane region" description="Helical" evidence="2">
    <location>
        <begin position="300"/>
        <end position="321"/>
    </location>
</feature>
<dbReference type="AlphaFoldDB" id="A0A1V9ZT03"/>
<feature type="region of interest" description="Disordered" evidence="1">
    <location>
        <begin position="1"/>
        <end position="32"/>
    </location>
</feature>
<proteinExistence type="predicted"/>
<dbReference type="EMBL" id="JNBR01000014">
    <property type="protein sequence ID" value="OQS01123.1"/>
    <property type="molecule type" value="Genomic_DNA"/>
</dbReference>
<gene>
    <name evidence="3" type="ORF">ACHHYP_01803</name>
</gene>
<protein>
    <recommendedName>
        <fullName evidence="5">Transmembrane protein</fullName>
    </recommendedName>
</protein>
<evidence type="ECO:0000256" key="1">
    <source>
        <dbReference type="SAM" id="MobiDB-lite"/>
    </source>
</evidence>
<name>A0A1V9ZT03_ACHHY</name>
<evidence type="ECO:0000256" key="2">
    <source>
        <dbReference type="SAM" id="Phobius"/>
    </source>
</evidence>
<keyword evidence="2" id="KW-0472">Membrane</keyword>
<reference evidence="3 4" key="1">
    <citation type="journal article" date="2014" name="Genome Biol. Evol.">
        <title>The secreted proteins of Achlya hypogyna and Thraustotheca clavata identify the ancestral oomycete secretome and reveal gene acquisitions by horizontal gene transfer.</title>
        <authorList>
            <person name="Misner I."/>
            <person name="Blouin N."/>
            <person name="Leonard G."/>
            <person name="Richards T.A."/>
            <person name="Lane C.E."/>
        </authorList>
    </citation>
    <scope>NUCLEOTIDE SEQUENCE [LARGE SCALE GENOMIC DNA]</scope>
    <source>
        <strain evidence="3 4">ATCC 48635</strain>
    </source>
</reference>
<evidence type="ECO:0000313" key="3">
    <source>
        <dbReference type="EMBL" id="OQS01123.1"/>
    </source>
</evidence>
<keyword evidence="4" id="KW-1185">Reference proteome</keyword>
<dbReference type="Proteomes" id="UP000243579">
    <property type="component" value="Unassembled WGS sequence"/>
</dbReference>
<accession>A0A1V9ZT03</accession>
<evidence type="ECO:0008006" key="5">
    <source>
        <dbReference type="Google" id="ProtNLM"/>
    </source>
</evidence>
<keyword evidence="2" id="KW-0812">Transmembrane</keyword>
<keyword evidence="2" id="KW-1133">Transmembrane helix</keyword>
<comment type="caution">
    <text evidence="3">The sequence shown here is derived from an EMBL/GenBank/DDBJ whole genome shotgun (WGS) entry which is preliminary data.</text>
</comment>
<organism evidence="3 4">
    <name type="scientific">Achlya hypogyna</name>
    <name type="common">Oomycete</name>
    <name type="synonym">Protoachlya hypogyna</name>
    <dbReference type="NCBI Taxonomy" id="1202772"/>
    <lineage>
        <taxon>Eukaryota</taxon>
        <taxon>Sar</taxon>
        <taxon>Stramenopiles</taxon>
        <taxon>Oomycota</taxon>
        <taxon>Saprolegniomycetes</taxon>
        <taxon>Saprolegniales</taxon>
        <taxon>Achlyaceae</taxon>
        <taxon>Achlya</taxon>
    </lineage>
</organism>
<evidence type="ECO:0000313" key="4">
    <source>
        <dbReference type="Proteomes" id="UP000243579"/>
    </source>
</evidence>